<organism evidence="10 11">
    <name type="scientific">Agrilus planipennis</name>
    <name type="common">Emerald ash borer</name>
    <name type="synonym">Agrilus marcopoli</name>
    <dbReference type="NCBI Taxonomy" id="224129"/>
    <lineage>
        <taxon>Eukaryota</taxon>
        <taxon>Metazoa</taxon>
        <taxon>Ecdysozoa</taxon>
        <taxon>Arthropoda</taxon>
        <taxon>Hexapoda</taxon>
        <taxon>Insecta</taxon>
        <taxon>Pterygota</taxon>
        <taxon>Neoptera</taxon>
        <taxon>Endopterygota</taxon>
        <taxon>Coleoptera</taxon>
        <taxon>Polyphaga</taxon>
        <taxon>Elateriformia</taxon>
        <taxon>Buprestoidea</taxon>
        <taxon>Buprestidae</taxon>
        <taxon>Agrilinae</taxon>
        <taxon>Agrilus</taxon>
    </lineage>
</organism>
<evidence type="ECO:0000256" key="9">
    <source>
        <dbReference type="SAM" id="Phobius"/>
    </source>
</evidence>
<keyword evidence="4" id="KW-0732">Signal</keyword>
<evidence type="ECO:0000256" key="5">
    <source>
        <dbReference type="ARBA" id="ARBA00022989"/>
    </source>
</evidence>
<evidence type="ECO:0000256" key="2">
    <source>
        <dbReference type="ARBA" id="ARBA00006618"/>
    </source>
</evidence>
<feature type="transmembrane region" description="Helical" evidence="9">
    <location>
        <begin position="640"/>
        <end position="659"/>
    </location>
</feature>
<dbReference type="OrthoDB" id="416618at2759"/>
<keyword evidence="5 9" id="KW-1133">Transmembrane helix</keyword>
<protein>
    <submittedName>
        <fullName evidence="11">SID1 transmembrane family member 1-like isoform X1</fullName>
    </submittedName>
</protein>
<reference evidence="11" key="1">
    <citation type="submission" date="2025-08" db="UniProtKB">
        <authorList>
            <consortium name="RefSeq"/>
        </authorList>
    </citation>
    <scope>IDENTIFICATION</scope>
    <source>
        <tissue evidence="11">Entire body</tissue>
    </source>
</reference>
<dbReference type="GO" id="GO:0005764">
    <property type="term" value="C:lysosome"/>
    <property type="evidence" value="ECO:0007669"/>
    <property type="project" value="TreeGrafter"/>
</dbReference>
<feature type="transmembrane region" description="Helical" evidence="9">
    <location>
        <begin position="554"/>
        <end position="573"/>
    </location>
</feature>
<feature type="transmembrane region" description="Helical" evidence="9">
    <location>
        <begin position="749"/>
        <end position="768"/>
    </location>
</feature>
<dbReference type="CTD" id="138127714"/>
<feature type="transmembrane region" description="Helical" evidence="9">
    <location>
        <begin position="579"/>
        <end position="604"/>
    </location>
</feature>
<proteinExistence type="inferred from homology"/>
<sequence length="783" mass="90546">MFQPLIFIILFVYGSCLTPSLIKNLTYNKYYRFYIDNSLEYILQYENNSFITPLRITTKCMNSSKKFPLMAVVRQKKEILSWQLPLTVISDSGGLDFYTISRTLCPNIVENLTVSRNVFKGAKSLEFSNGVNDAPVISFSTASEEIISFSVEVTDETDFYIDLGKQYNITISPSEPRYYFYTFHQNVTVNDKYNLKTVILEVNSDDLICMTISIQNASCPIYDLNNDIKYQGLWETIDLKGGITISSRQFPAGFFIVMVAHADDSICMGSTSILSKDRTKKLTFTIKPSISFVEYAEAVTFTFLIIIAFYIVFNVSLFWYWRRIHKPRAMESIDESEPEAENGARTPSTTVADDVDNISFDETEYDTITEALNDKEVILGKPVLYLKDLARKDPRILKKKSYLYLWHVLTVALFYGLPVVQLVITYQNVLNETGNQDLCYYNFLCAHPLGILSDFNHLFSNIGYVMLGILFLIIVRRRERQHNDINFDKYYGIPQHYGLFYALGVALIAEGVLSGSYHICPNHLNFQFDSSFMYIMAVLCMVKLYQTRHPDINATAYATFGVLAVAIFLGMIGVLEANIYFWILFTILHIITCFILTAQLYYLGNWKFDKGMVRRRFQIIANDFRSGPLNILKPLHRGRMVLLILGNIVNWLLAGYGLYKHEKDFALYLLAILLCNTMLYFLFYLVMKVLHKEKINVQTILFLTLMLTCAVSAMYFFIHKSISWELTPARSRRYNQECKVFQFYDYHDVWHFLSATGMFFTFMVLLTLDDDLSHTHRSKISVF</sequence>
<dbReference type="STRING" id="224129.A0A1W4WGG4"/>
<dbReference type="GO" id="GO:0051033">
    <property type="term" value="F:RNA transmembrane transporter activity"/>
    <property type="evidence" value="ECO:0007669"/>
    <property type="project" value="TreeGrafter"/>
</dbReference>
<feature type="transmembrane region" description="Helical" evidence="9">
    <location>
        <begin position="496"/>
        <end position="518"/>
    </location>
</feature>
<dbReference type="Pfam" id="PF13965">
    <property type="entry name" value="SID-1_RNA_chan"/>
    <property type="match status" value="1"/>
</dbReference>
<evidence type="ECO:0000256" key="8">
    <source>
        <dbReference type="SAM" id="MobiDB-lite"/>
    </source>
</evidence>
<evidence type="ECO:0000256" key="7">
    <source>
        <dbReference type="ARBA" id="ARBA00023180"/>
    </source>
</evidence>
<keyword evidence="3 9" id="KW-0812">Transmembrane</keyword>
<dbReference type="RefSeq" id="XP_018319198.1">
    <property type="nucleotide sequence ID" value="XM_018463696.1"/>
</dbReference>
<feature type="region of interest" description="Disordered" evidence="8">
    <location>
        <begin position="332"/>
        <end position="351"/>
    </location>
</feature>
<feature type="transmembrane region" description="Helical" evidence="9">
    <location>
        <begin position="665"/>
        <end position="687"/>
    </location>
</feature>
<comment type="similarity">
    <text evidence="2">Belongs to the SID1 family.</text>
</comment>
<name>A0A1W4WGG4_AGRPL</name>
<dbReference type="AlphaFoldDB" id="A0A1W4WGG4"/>
<evidence type="ECO:0000256" key="1">
    <source>
        <dbReference type="ARBA" id="ARBA00004141"/>
    </source>
</evidence>
<dbReference type="KEGG" id="apln:108732742"/>
<evidence type="ECO:0000256" key="6">
    <source>
        <dbReference type="ARBA" id="ARBA00023136"/>
    </source>
</evidence>
<keyword evidence="6 9" id="KW-0472">Membrane</keyword>
<dbReference type="InterPro" id="IPR025958">
    <property type="entry name" value="SID1_TM_fam"/>
</dbReference>
<keyword evidence="10" id="KW-1185">Reference proteome</keyword>
<dbReference type="PANTHER" id="PTHR12185">
    <property type="entry name" value="SID1 TRANSMEMBRANE FAMILY MEMEBER"/>
    <property type="match status" value="1"/>
</dbReference>
<evidence type="ECO:0000313" key="10">
    <source>
        <dbReference type="Proteomes" id="UP000192223"/>
    </source>
</evidence>
<evidence type="ECO:0000256" key="4">
    <source>
        <dbReference type="ARBA" id="ARBA00022729"/>
    </source>
</evidence>
<dbReference type="InParanoid" id="A0A1W4WGG4"/>
<gene>
    <name evidence="11" type="primary">LOC108732742</name>
</gene>
<dbReference type="GO" id="GO:0003725">
    <property type="term" value="F:double-stranded RNA binding"/>
    <property type="evidence" value="ECO:0007669"/>
    <property type="project" value="TreeGrafter"/>
</dbReference>
<comment type="subcellular location">
    <subcellularLocation>
        <location evidence="1">Membrane</location>
        <topology evidence="1">Multi-pass membrane protein</topology>
    </subcellularLocation>
</comment>
<dbReference type="PANTHER" id="PTHR12185:SF14">
    <property type="entry name" value="CHOLESTEROL UPTAKE PROTEIN 1"/>
    <property type="match status" value="1"/>
</dbReference>
<evidence type="ECO:0000313" key="11">
    <source>
        <dbReference type="RefSeq" id="XP_018319198.1"/>
    </source>
</evidence>
<keyword evidence="7" id="KW-0325">Glycoprotein</keyword>
<dbReference type="GO" id="GO:0005886">
    <property type="term" value="C:plasma membrane"/>
    <property type="evidence" value="ECO:0007669"/>
    <property type="project" value="TreeGrafter"/>
</dbReference>
<evidence type="ECO:0000256" key="3">
    <source>
        <dbReference type="ARBA" id="ARBA00022692"/>
    </source>
</evidence>
<feature type="transmembrane region" description="Helical" evidence="9">
    <location>
        <begin position="699"/>
        <end position="718"/>
    </location>
</feature>
<dbReference type="GeneID" id="108732742"/>
<feature type="transmembrane region" description="Helical" evidence="9">
    <location>
        <begin position="298"/>
        <end position="321"/>
    </location>
</feature>
<accession>A0A1W4WGG4</accession>
<feature type="transmembrane region" description="Helical" evidence="9">
    <location>
        <begin position="458"/>
        <end position="475"/>
    </location>
</feature>
<feature type="transmembrane region" description="Helical" evidence="9">
    <location>
        <begin position="402"/>
        <end position="424"/>
    </location>
</feature>
<dbReference type="Proteomes" id="UP000192223">
    <property type="component" value="Unplaced"/>
</dbReference>